<evidence type="ECO:0000313" key="3">
    <source>
        <dbReference type="EMBL" id="WKW15379.1"/>
    </source>
</evidence>
<keyword evidence="2" id="KW-0328">Glycosyltransferase</keyword>
<keyword evidence="4" id="KW-1185">Reference proteome</keyword>
<reference evidence="2" key="1">
    <citation type="submission" date="2023-07" db="EMBL/GenBank/DDBJ databases">
        <authorList>
            <person name="Haufschild T."/>
            <person name="Kallscheuer N."/>
            <person name="Hammer J."/>
            <person name="Kohn T."/>
            <person name="Kabuu M."/>
            <person name="Jogler M."/>
            <person name="Wohfarth N."/>
            <person name="Heuer A."/>
            <person name="Rohde M."/>
            <person name="van Teeseling M.C.F."/>
            <person name="Jogler C."/>
        </authorList>
    </citation>
    <scope>NUCLEOTIDE SEQUENCE</scope>
    <source>
        <strain evidence="2">Strain 138</strain>
        <strain evidence="3">Strain 318</strain>
    </source>
</reference>
<dbReference type="PANTHER" id="PTHR43179">
    <property type="entry name" value="RHAMNOSYLTRANSFERASE WBBL"/>
    <property type="match status" value="1"/>
</dbReference>
<accession>A0AA49JUW6</accession>
<name>A0AA49JUW6_9BACT</name>
<dbReference type="InterPro" id="IPR029044">
    <property type="entry name" value="Nucleotide-diphossugar_trans"/>
</dbReference>
<dbReference type="KEGG" id="pspc:Strain318_001764"/>
<dbReference type="GO" id="GO:0016757">
    <property type="term" value="F:glycosyltransferase activity"/>
    <property type="evidence" value="ECO:0007669"/>
    <property type="project" value="UniProtKB-KW"/>
</dbReference>
<evidence type="ECO:0000313" key="4">
    <source>
        <dbReference type="Proteomes" id="UP001229955"/>
    </source>
</evidence>
<feature type="domain" description="Glycosyltransferase 2-like" evidence="1">
    <location>
        <begin position="12"/>
        <end position="125"/>
    </location>
</feature>
<evidence type="ECO:0000259" key="1">
    <source>
        <dbReference type="Pfam" id="PF00535"/>
    </source>
</evidence>
<gene>
    <name evidence="2" type="ORF">Strain138_001765</name>
    <name evidence="3" type="ORF">Strain318_001764</name>
</gene>
<dbReference type="SUPFAM" id="SSF53448">
    <property type="entry name" value="Nucleotide-diphospho-sugar transferases"/>
    <property type="match status" value="1"/>
</dbReference>
<dbReference type="InterPro" id="IPR001173">
    <property type="entry name" value="Glyco_trans_2-like"/>
</dbReference>
<dbReference type="EMBL" id="CP130613">
    <property type="protein sequence ID" value="WKW15379.1"/>
    <property type="molecule type" value="Genomic_DNA"/>
</dbReference>
<protein>
    <submittedName>
        <fullName evidence="2">Glycosyltransferase</fullName>
        <ecNumber evidence="2">2.4.-.-</ecNumber>
    </submittedName>
</protein>
<organism evidence="2">
    <name type="scientific">Pseudogemmatithrix spongiicola</name>
    <dbReference type="NCBI Taxonomy" id="3062599"/>
    <lineage>
        <taxon>Bacteria</taxon>
        <taxon>Pseudomonadati</taxon>
        <taxon>Gemmatimonadota</taxon>
        <taxon>Gemmatimonadia</taxon>
        <taxon>Gemmatimonadales</taxon>
        <taxon>Gemmatimonadaceae</taxon>
        <taxon>Pseudogemmatithrix</taxon>
    </lineage>
</organism>
<keyword evidence="2" id="KW-0808">Transferase</keyword>
<accession>A0AA49K0T2</accession>
<dbReference type="PANTHER" id="PTHR43179:SF7">
    <property type="entry name" value="RHAMNOSYLTRANSFERASE WBBL"/>
    <property type="match status" value="1"/>
</dbReference>
<dbReference type="RefSeq" id="WP_367885350.1">
    <property type="nucleotide sequence ID" value="NZ_CP130612.1"/>
</dbReference>
<dbReference type="Proteomes" id="UP001229955">
    <property type="component" value="Chromosome"/>
</dbReference>
<dbReference type="AlphaFoldDB" id="A0AA49JUW6"/>
<dbReference type="EMBL" id="CP130612">
    <property type="protein sequence ID" value="WKW12472.1"/>
    <property type="molecule type" value="Genomic_DNA"/>
</dbReference>
<dbReference type="Gene3D" id="3.90.550.10">
    <property type="entry name" value="Spore Coat Polysaccharide Biosynthesis Protein SpsA, Chain A"/>
    <property type="match status" value="1"/>
</dbReference>
<proteinExistence type="predicted"/>
<sequence length="133" mass="14138">MHERDDDRPLVSVLIVNFNGRHILEACLRSVSRRLSVPHEVIVCDNGSVDGSVGFLHAAFPSVRVIARPQNEGFSVGNNVAAAAARGEYLLLLNTDTILEDDLAPLVEMLAADPSVGVVGCRLTYANGASASL</sequence>
<dbReference type="Pfam" id="PF00535">
    <property type="entry name" value="Glycos_transf_2"/>
    <property type="match status" value="1"/>
</dbReference>
<dbReference type="EC" id="2.4.-.-" evidence="2"/>
<evidence type="ECO:0000313" key="2">
    <source>
        <dbReference type="EMBL" id="WKW12472.1"/>
    </source>
</evidence>